<dbReference type="GO" id="GO:0003676">
    <property type="term" value="F:nucleic acid binding"/>
    <property type="evidence" value="ECO:0007669"/>
    <property type="project" value="InterPro"/>
</dbReference>
<reference evidence="1" key="1">
    <citation type="submission" date="2015-12" db="EMBL/GenBank/DDBJ databases">
        <title>Update maize B73 reference genome by single molecule sequencing technologies.</title>
        <authorList>
            <consortium name="Maize Genome Sequencing Project"/>
            <person name="Ware D."/>
        </authorList>
    </citation>
    <scope>NUCLEOTIDE SEQUENCE</scope>
    <source>
        <tissue evidence="1">Seedling</tissue>
    </source>
</reference>
<dbReference type="PaxDb" id="4577-GRMZM2G179633_P01"/>
<evidence type="ECO:0000313" key="1">
    <source>
        <dbReference type="EMBL" id="AQK75772.1"/>
    </source>
</evidence>
<dbReference type="InterPro" id="IPR036397">
    <property type="entry name" value="RNaseH_sf"/>
</dbReference>
<dbReference type="InParanoid" id="A0A1D6HN96"/>
<proteinExistence type="predicted"/>
<dbReference type="GO" id="GO:0004535">
    <property type="term" value="F:poly(A)-specific ribonuclease activity"/>
    <property type="evidence" value="ECO:0007669"/>
    <property type="project" value="InterPro"/>
</dbReference>
<dbReference type="ExpressionAtlas" id="A0A1D6HN96">
    <property type="expression patterns" value="baseline and differential"/>
</dbReference>
<name>A0A1D6HN96_MAIZE</name>
<accession>A0A1D6HN96</accession>
<dbReference type="InterPro" id="IPR012337">
    <property type="entry name" value="RNaseH-like_sf"/>
</dbReference>
<dbReference type="AlphaFoldDB" id="A0A1D6HN96"/>
<dbReference type="PANTHER" id="PTHR10797">
    <property type="entry name" value="CCR4-NOT TRANSCRIPTION COMPLEX SUBUNIT"/>
    <property type="match status" value="1"/>
</dbReference>
<dbReference type="STRING" id="4577.A0A1D6HN96"/>
<sequence>MAMSDLTATVIPKPDGADDESVEIREVWADNLEEEFALIRDIVDEYPFVAMDTEFPGIVCRPDRKGGKCARRLTERSSM</sequence>
<dbReference type="EMBL" id="CM000781">
    <property type="protein sequence ID" value="AQK75772.1"/>
    <property type="molecule type" value="Genomic_DNA"/>
</dbReference>
<dbReference type="InterPro" id="IPR039637">
    <property type="entry name" value="CNOT7/CNOT8/Pop2"/>
</dbReference>
<dbReference type="eggNOG" id="KOG0304">
    <property type="taxonomic scope" value="Eukaryota"/>
</dbReference>
<dbReference type="Gene3D" id="3.30.420.10">
    <property type="entry name" value="Ribonuclease H-like superfamily/Ribonuclease H"/>
    <property type="match status" value="1"/>
</dbReference>
<organism evidence="1">
    <name type="scientific">Zea mays</name>
    <name type="common">Maize</name>
    <dbReference type="NCBI Taxonomy" id="4577"/>
    <lineage>
        <taxon>Eukaryota</taxon>
        <taxon>Viridiplantae</taxon>
        <taxon>Streptophyta</taxon>
        <taxon>Embryophyta</taxon>
        <taxon>Tracheophyta</taxon>
        <taxon>Spermatophyta</taxon>
        <taxon>Magnoliopsida</taxon>
        <taxon>Liliopsida</taxon>
        <taxon>Poales</taxon>
        <taxon>Poaceae</taxon>
        <taxon>PACMAD clade</taxon>
        <taxon>Panicoideae</taxon>
        <taxon>Andropogonodae</taxon>
        <taxon>Andropogoneae</taxon>
        <taxon>Tripsacinae</taxon>
        <taxon>Zea</taxon>
    </lineage>
</organism>
<dbReference type="SUPFAM" id="SSF53098">
    <property type="entry name" value="Ribonuclease H-like"/>
    <property type="match status" value="1"/>
</dbReference>
<gene>
    <name evidence="1" type="ORF">ZEAMMB73_Zm00001d018378</name>
</gene>
<dbReference type="GO" id="GO:0030014">
    <property type="term" value="C:CCR4-NOT complex"/>
    <property type="evidence" value="ECO:0007669"/>
    <property type="project" value="InterPro"/>
</dbReference>
<protein>
    <submittedName>
        <fullName evidence="1">Putative CCR4-associated factor 1 homolog 11</fullName>
    </submittedName>
</protein>